<dbReference type="InterPro" id="IPR035920">
    <property type="entry name" value="YhbY-like_sf"/>
</dbReference>
<dbReference type="FunFam" id="3.30.110.60:FF:000002">
    <property type="entry name" value="CRS2-associated factor 1, chloroplastic"/>
    <property type="match status" value="1"/>
</dbReference>
<dbReference type="SUPFAM" id="SSF75471">
    <property type="entry name" value="YhbY-like"/>
    <property type="match status" value="3"/>
</dbReference>
<evidence type="ECO:0000259" key="13">
    <source>
        <dbReference type="PROSITE" id="PS51295"/>
    </source>
</evidence>
<protein>
    <recommendedName>
        <fullName evidence="13">CRM domain-containing protein</fullName>
    </recommendedName>
</protein>
<evidence type="ECO:0000256" key="5">
    <source>
        <dbReference type="ARBA" id="ARBA00022737"/>
    </source>
</evidence>
<dbReference type="OMA" id="KFYIILY"/>
<keyword evidence="8" id="KW-0508">mRNA splicing</keyword>
<sequence length="728" mass="82494">MAPPPLPLFSPSPKAPPPPPWLHGSSTQSRDSAPPVPPPPADATPPKPRTHSPKSAPAKKNTKTTAKPLTAGVPGGRTHRAVLGIIRRVRSLELSDAPSASSVHDSNAGAAAAFHLPIEPSPPREPGQEVVEKAKPRAVPWAAARDEGLKVALRREKKPRKPTRAETELETDELDRLRRLARGMGRWARAKKAGVTDEVVEEMRREWASGEELAAVRIVEPLRRSMDRAREILEIKTGGLVVWTKGDIHFVYKGSKYQQNAKHSHTFVTNVHKGSLVKQNVRGEADDAFQENDQSICGQKDEEPVKGTLYEREVNRLLDTLGPRFVDWWWDTPLPVDADLLPEFIPGFKTPFRQCPPGVRPTLADEELTYLRKLARPLPTHFALGRNTRLQGLAAAILKLWEKSLIAKIAVKVGIQNTNNEQMAWNLKHLTGGTVILRNKDFVILYRGKDFLPGGVAQTVIQREAQVDDEQVKEEEARLKAVDSLQMVGELSSDEESSVGTFREYKDFHADFVHANTEKSNTMIELEAEKYRLEKELKDHEWKLSILNKKIERSNQALAKLRSSWSPSEQSADRELLTEEEKIMFRRIGRKMDGLVLLGRRGIFDGVIEEIHQHWKHKEVVKVITKQNQARQIMYTANLLEVETGGILIAVEKLTTSHAIILYRGKNYRRPAKSSFSNLLTKREALRRSLEVQRRGSMKYFVRERQKSISELKRRLRYVTRQIRYRTP</sequence>
<feature type="region of interest" description="Disordered" evidence="12">
    <location>
        <begin position="1"/>
        <end position="76"/>
    </location>
</feature>
<keyword evidence="9" id="KW-0687">Ribonucleoprotein</keyword>
<evidence type="ECO:0000256" key="4">
    <source>
        <dbReference type="ARBA" id="ARBA00022664"/>
    </source>
</evidence>
<dbReference type="PROSITE" id="PS51295">
    <property type="entry name" value="CRM"/>
    <property type="match status" value="3"/>
</dbReference>
<dbReference type="InterPro" id="IPR001890">
    <property type="entry name" value="RNA-binding_CRM"/>
</dbReference>
<dbReference type="EMBL" id="CM027686">
    <property type="protein sequence ID" value="KAG0523323.1"/>
    <property type="molecule type" value="Genomic_DNA"/>
</dbReference>
<name>A0A921QK17_SORBI</name>
<evidence type="ECO:0000256" key="10">
    <source>
        <dbReference type="PROSITE-ProRule" id="PRU00626"/>
    </source>
</evidence>
<keyword evidence="3" id="KW-0934">Plastid</keyword>
<feature type="compositionally biased region" description="Pro residues" evidence="12">
    <location>
        <begin position="1"/>
        <end position="21"/>
    </location>
</feature>
<feature type="compositionally biased region" description="Low complexity" evidence="12">
    <location>
        <begin position="53"/>
        <end position="71"/>
    </location>
</feature>
<feature type="domain" description="CRM" evidence="13">
    <location>
        <begin position="167"/>
        <end position="264"/>
    </location>
</feature>
<dbReference type="GO" id="GO:1990904">
    <property type="term" value="C:ribonucleoprotein complex"/>
    <property type="evidence" value="ECO:0007669"/>
    <property type="project" value="UniProtKB-KW"/>
</dbReference>
<keyword evidence="4" id="KW-0507">mRNA processing</keyword>
<evidence type="ECO:0000256" key="9">
    <source>
        <dbReference type="ARBA" id="ARBA00023274"/>
    </source>
</evidence>
<dbReference type="GO" id="GO:0006397">
    <property type="term" value="P:mRNA processing"/>
    <property type="evidence" value="ECO:0007669"/>
    <property type="project" value="UniProtKB-KW"/>
</dbReference>
<accession>A0A921QK17</accession>
<feature type="compositionally biased region" description="Pro residues" evidence="12">
    <location>
        <begin position="34"/>
        <end position="47"/>
    </location>
</feature>
<comment type="subcellular location">
    <subcellularLocation>
        <location evidence="1">Plastid</location>
        <location evidence="1">Chloroplast stroma</location>
    </subcellularLocation>
</comment>
<evidence type="ECO:0000256" key="6">
    <source>
        <dbReference type="ARBA" id="ARBA00022884"/>
    </source>
</evidence>
<evidence type="ECO:0000256" key="12">
    <source>
        <dbReference type="SAM" id="MobiDB-lite"/>
    </source>
</evidence>
<dbReference type="OrthoDB" id="551352at2759"/>
<evidence type="ECO:0000256" key="2">
    <source>
        <dbReference type="ARBA" id="ARBA00022528"/>
    </source>
</evidence>
<keyword evidence="2" id="KW-0150">Chloroplast</keyword>
<evidence type="ECO:0000256" key="8">
    <source>
        <dbReference type="ARBA" id="ARBA00023187"/>
    </source>
</evidence>
<reference evidence="14" key="2">
    <citation type="submission" date="2020-10" db="EMBL/GenBank/DDBJ databases">
        <authorList>
            <person name="Cooper E.A."/>
            <person name="Brenton Z.W."/>
            <person name="Flinn B.S."/>
            <person name="Jenkins J."/>
            <person name="Shu S."/>
            <person name="Flowers D."/>
            <person name="Luo F."/>
            <person name="Wang Y."/>
            <person name="Xia P."/>
            <person name="Barry K."/>
            <person name="Daum C."/>
            <person name="Lipzen A."/>
            <person name="Yoshinaga Y."/>
            <person name="Schmutz J."/>
            <person name="Saski C."/>
            <person name="Vermerris W."/>
            <person name="Kresovich S."/>
        </authorList>
    </citation>
    <scope>NUCLEOTIDE SEQUENCE</scope>
</reference>
<feature type="domain" description="CRM" evidence="13">
    <location>
        <begin position="575"/>
        <end position="675"/>
    </location>
</feature>
<keyword evidence="11" id="KW-0175">Coiled coil</keyword>
<dbReference type="PANTHER" id="PTHR31846">
    <property type="entry name" value="CRS1 / YHBY (CRM) DOMAIN-CONTAINING PROTEIN"/>
    <property type="match status" value="1"/>
</dbReference>
<feature type="coiled-coil region" evidence="11">
    <location>
        <begin position="516"/>
        <end position="564"/>
    </location>
</feature>
<dbReference type="InterPro" id="IPR045278">
    <property type="entry name" value="CRS1/CFM2/CFM3"/>
</dbReference>
<reference evidence="14" key="1">
    <citation type="journal article" date="2019" name="BMC Genomics">
        <title>A new reference genome for Sorghum bicolor reveals high levels of sequence similarity between sweet and grain genotypes: implications for the genetics of sugar metabolism.</title>
        <authorList>
            <person name="Cooper E.A."/>
            <person name="Brenton Z.W."/>
            <person name="Flinn B.S."/>
            <person name="Jenkins J."/>
            <person name="Shu S."/>
            <person name="Flowers D."/>
            <person name="Luo F."/>
            <person name="Wang Y."/>
            <person name="Xia P."/>
            <person name="Barry K."/>
            <person name="Daum C."/>
            <person name="Lipzen A."/>
            <person name="Yoshinaga Y."/>
            <person name="Schmutz J."/>
            <person name="Saski C."/>
            <person name="Vermerris W."/>
            <person name="Kresovich S."/>
        </authorList>
    </citation>
    <scope>NUCLEOTIDE SEQUENCE</scope>
</reference>
<dbReference type="Pfam" id="PF01985">
    <property type="entry name" value="CRS1_YhbY"/>
    <property type="match status" value="3"/>
</dbReference>
<keyword evidence="7" id="KW-0809">Transit peptide</keyword>
<comment type="caution">
    <text evidence="14">The sequence shown here is derived from an EMBL/GenBank/DDBJ whole genome shotgun (WGS) entry which is preliminary data.</text>
</comment>
<dbReference type="Gene3D" id="3.30.110.60">
    <property type="entry name" value="YhbY-like"/>
    <property type="match status" value="3"/>
</dbReference>
<dbReference type="SMART" id="SM01103">
    <property type="entry name" value="CRS1_YhbY"/>
    <property type="match status" value="3"/>
</dbReference>
<evidence type="ECO:0000256" key="7">
    <source>
        <dbReference type="ARBA" id="ARBA00022946"/>
    </source>
</evidence>
<keyword evidence="5" id="KW-0677">Repeat</keyword>
<evidence type="ECO:0000313" key="14">
    <source>
        <dbReference type="EMBL" id="KAG0523323.1"/>
    </source>
</evidence>
<dbReference type="PANTHER" id="PTHR31846:SF10">
    <property type="entry name" value="CHLOROPLASTIC GROUP IIA INTRON SPLICING FACILITATOR CRS1, CHLOROPLASTIC"/>
    <property type="match status" value="1"/>
</dbReference>
<evidence type="ECO:0000256" key="11">
    <source>
        <dbReference type="SAM" id="Coils"/>
    </source>
</evidence>
<feature type="domain" description="CRM" evidence="13">
    <location>
        <begin position="361"/>
        <end position="458"/>
    </location>
</feature>
<dbReference type="Gramene" id="EES13710">
    <property type="protein sequence ID" value="EES13710"/>
    <property type="gene ID" value="SORBI_3007G107700"/>
</dbReference>
<dbReference type="GO" id="GO:0003729">
    <property type="term" value="F:mRNA binding"/>
    <property type="evidence" value="ECO:0007669"/>
    <property type="project" value="InterPro"/>
</dbReference>
<dbReference type="GO" id="GO:0000373">
    <property type="term" value="P:Group II intron splicing"/>
    <property type="evidence" value="ECO:0007669"/>
    <property type="project" value="UniProtKB-ARBA"/>
</dbReference>
<dbReference type="AlphaFoldDB" id="A0A921QK17"/>
<proteinExistence type="predicted"/>
<gene>
    <name evidence="14" type="ORF">BDA96_07G113900</name>
</gene>
<dbReference type="Proteomes" id="UP000807115">
    <property type="component" value="Chromosome 7"/>
</dbReference>
<dbReference type="GO" id="GO:0009570">
    <property type="term" value="C:chloroplast stroma"/>
    <property type="evidence" value="ECO:0007669"/>
    <property type="project" value="UniProtKB-SubCell"/>
</dbReference>
<keyword evidence="6 10" id="KW-0694">RNA-binding</keyword>
<evidence type="ECO:0000256" key="1">
    <source>
        <dbReference type="ARBA" id="ARBA00004470"/>
    </source>
</evidence>
<dbReference type="KEGG" id="sbi:8069883"/>
<evidence type="ECO:0000256" key="3">
    <source>
        <dbReference type="ARBA" id="ARBA00022640"/>
    </source>
</evidence>
<evidence type="ECO:0000313" key="15">
    <source>
        <dbReference type="Proteomes" id="UP000807115"/>
    </source>
</evidence>
<organism evidence="14 15">
    <name type="scientific">Sorghum bicolor</name>
    <name type="common">Sorghum</name>
    <name type="synonym">Sorghum vulgare</name>
    <dbReference type="NCBI Taxonomy" id="4558"/>
    <lineage>
        <taxon>Eukaryota</taxon>
        <taxon>Viridiplantae</taxon>
        <taxon>Streptophyta</taxon>
        <taxon>Embryophyta</taxon>
        <taxon>Tracheophyta</taxon>
        <taxon>Spermatophyta</taxon>
        <taxon>Magnoliopsida</taxon>
        <taxon>Liliopsida</taxon>
        <taxon>Poales</taxon>
        <taxon>Poaceae</taxon>
        <taxon>PACMAD clade</taxon>
        <taxon>Panicoideae</taxon>
        <taxon>Andropogonodae</taxon>
        <taxon>Andropogoneae</taxon>
        <taxon>Sorghinae</taxon>
        <taxon>Sorghum</taxon>
    </lineage>
</organism>